<dbReference type="EMBL" id="MU863745">
    <property type="protein sequence ID" value="KAK4096037.1"/>
    <property type="molecule type" value="Genomic_DNA"/>
</dbReference>
<name>A0AAN6PUU6_9PEZI</name>
<keyword evidence="2" id="KW-1185">Reference proteome</keyword>
<gene>
    <name evidence="1" type="ORF">N658DRAFT_396688</name>
</gene>
<feature type="non-terminal residue" evidence="1">
    <location>
        <position position="51"/>
    </location>
</feature>
<dbReference type="Proteomes" id="UP001305647">
    <property type="component" value="Unassembled WGS sequence"/>
</dbReference>
<reference evidence="1" key="1">
    <citation type="journal article" date="2023" name="Mol. Phylogenet. Evol.">
        <title>Genome-scale phylogeny and comparative genomics of the fungal order Sordariales.</title>
        <authorList>
            <person name="Hensen N."/>
            <person name="Bonometti L."/>
            <person name="Westerberg I."/>
            <person name="Brannstrom I.O."/>
            <person name="Guillou S."/>
            <person name="Cros-Aarteil S."/>
            <person name="Calhoun S."/>
            <person name="Haridas S."/>
            <person name="Kuo A."/>
            <person name="Mondo S."/>
            <person name="Pangilinan J."/>
            <person name="Riley R."/>
            <person name="LaButti K."/>
            <person name="Andreopoulos B."/>
            <person name="Lipzen A."/>
            <person name="Chen C."/>
            <person name="Yan M."/>
            <person name="Daum C."/>
            <person name="Ng V."/>
            <person name="Clum A."/>
            <person name="Steindorff A."/>
            <person name="Ohm R.A."/>
            <person name="Martin F."/>
            <person name="Silar P."/>
            <person name="Natvig D.O."/>
            <person name="Lalanne C."/>
            <person name="Gautier V."/>
            <person name="Ament-Velasquez S.L."/>
            <person name="Kruys A."/>
            <person name="Hutchinson M.I."/>
            <person name="Powell A.J."/>
            <person name="Barry K."/>
            <person name="Miller A.N."/>
            <person name="Grigoriev I.V."/>
            <person name="Debuchy R."/>
            <person name="Gladieux P."/>
            <person name="Hiltunen Thoren M."/>
            <person name="Johannesson H."/>
        </authorList>
    </citation>
    <scope>NUCLEOTIDE SEQUENCE</scope>
    <source>
        <strain evidence="1">CBS 757.83</strain>
    </source>
</reference>
<organism evidence="1 2">
    <name type="scientific">Parathielavia hyrcaniae</name>
    <dbReference type="NCBI Taxonomy" id="113614"/>
    <lineage>
        <taxon>Eukaryota</taxon>
        <taxon>Fungi</taxon>
        <taxon>Dikarya</taxon>
        <taxon>Ascomycota</taxon>
        <taxon>Pezizomycotina</taxon>
        <taxon>Sordariomycetes</taxon>
        <taxon>Sordariomycetidae</taxon>
        <taxon>Sordariales</taxon>
        <taxon>Chaetomiaceae</taxon>
        <taxon>Parathielavia</taxon>
    </lineage>
</organism>
<dbReference type="AlphaFoldDB" id="A0AAN6PUU6"/>
<proteinExistence type="predicted"/>
<comment type="caution">
    <text evidence="1">The sequence shown here is derived from an EMBL/GenBank/DDBJ whole genome shotgun (WGS) entry which is preliminary data.</text>
</comment>
<sequence>MGLTSPSHCAHPFVMIKPDNTLIQWTCYFCHCGPFWFIWECLYWRLYVSNT</sequence>
<protein>
    <submittedName>
        <fullName evidence="1">Uncharacterized protein</fullName>
    </submittedName>
</protein>
<evidence type="ECO:0000313" key="2">
    <source>
        <dbReference type="Proteomes" id="UP001305647"/>
    </source>
</evidence>
<reference evidence="1" key="2">
    <citation type="submission" date="2023-05" db="EMBL/GenBank/DDBJ databases">
        <authorList>
            <consortium name="Lawrence Berkeley National Laboratory"/>
            <person name="Steindorff A."/>
            <person name="Hensen N."/>
            <person name="Bonometti L."/>
            <person name="Westerberg I."/>
            <person name="Brannstrom I.O."/>
            <person name="Guillou S."/>
            <person name="Cros-Aarteil S."/>
            <person name="Calhoun S."/>
            <person name="Haridas S."/>
            <person name="Kuo A."/>
            <person name="Mondo S."/>
            <person name="Pangilinan J."/>
            <person name="Riley R."/>
            <person name="Labutti K."/>
            <person name="Andreopoulos B."/>
            <person name="Lipzen A."/>
            <person name="Chen C."/>
            <person name="Yanf M."/>
            <person name="Daum C."/>
            <person name="Ng V."/>
            <person name="Clum A."/>
            <person name="Ohm R."/>
            <person name="Martin F."/>
            <person name="Silar P."/>
            <person name="Natvig D."/>
            <person name="Lalanne C."/>
            <person name="Gautier V."/>
            <person name="Ament-Velasquez S.L."/>
            <person name="Kruys A."/>
            <person name="Hutchinson M.I."/>
            <person name="Powell A.J."/>
            <person name="Barry K."/>
            <person name="Miller A.N."/>
            <person name="Grigoriev I.V."/>
            <person name="Debuchy R."/>
            <person name="Gladieux P."/>
            <person name="Thoren M.H."/>
            <person name="Johannesson H."/>
        </authorList>
    </citation>
    <scope>NUCLEOTIDE SEQUENCE</scope>
    <source>
        <strain evidence="1">CBS 757.83</strain>
    </source>
</reference>
<accession>A0AAN6PUU6</accession>
<evidence type="ECO:0000313" key="1">
    <source>
        <dbReference type="EMBL" id="KAK4096037.1"/>
    </source>
</evidence>